<feature type="transmembrane region" description="Helical" evidence="2">
    <location>
        <begin position="138"/>
        <end position="159"/>
    </location>
</feature>
<dbReference type="PANTHER" id="PTHR31852">
    <property type="entry name" value="LATE EMBRYOGENESIS ABUNDANT (LEA) HYDROXYPROLINE-RICH GLYCOPROTEIN FAMILY"/>
    <property type="match status" value="1"/>
</dbReference>
<sequence>MSAHLSKTDSSDVSSLTPSSPPRSSPARVARPPPVYFVQSPSRDSHDAATTTNSSRHSTPAALSPAGSPPRTHSNSSSIGRHSHRSSSTRFSGSLKHSKHGRRGARRGPLWKEEFDAIEEEGLLDRDAGEGGLIPRRFYFPAFVAGFFVLFSFFALILWGASRPQKPKITIKTIRFDEFVVQAGADNSGVATTMVTINSTLRLTFRNTGTFFGVHVGPSQLELSYSQLTLATGNMGKFYQSRKSQRSVTVALKGSSVPVYGGGADLASTNRVPARPVPLTLTIMVTARAYVLGKLVRPKFHKWIVCSVVMDPKKMSRALSIKDNCTAPIGGPID</sequence>
<protein>
    <recommendedName>
        <fullName evidence="5">Late embryogenesis abundant protein LEA-2 subgroup domain-containing protein</fullName>
    </recommendedName>
</protein>
<evidence type="ECO:0000313" key="4">
    <source>
        <dbReference type="Proteomes" id="UP001345219"/>
    </source>
</evidence>
<evidence type="ECO:0000256" key="1">
    <source>
        <dbReference type="SAM" id="MobiDB-lite"/>
    </source>
</evidence>
<comment type="caution">
    <text evidence="3">The sequence shown here is derived from an EMBL/GenBank/DDBJ whole genome shotgun (WGS) entry which is preliminary data.</text>
</comment>
<reference evidence="3 4" key="1">
    <citation type="journal article" date="2023" name="Hortic Res">
        <title>Pangenome of water caltrop reveals structural variations and asymmetric subgenome divergence after allopolyploidization.</title>
        <authorList>
            <person name="Zhang X."/>
            <person name="Chen Y."/>
            <person name="Wang L."/>
            <person name="Yuan Y."/>
            <person name="Fang M."/>
            <person name="Shi L."/>
            <person name="Lu R."/>
            <person name="Comes H.P."/>
            <person name="Ma Y."/>
            <person name="Chen Y."/>
            <person name="Huang G."/>
            <person name="Zhou Y."/>
            <person name="Zheng Z."/>
            <person name="Qiu Y."/>
        </authorList>
    </citation>
    <scope>NUCLEOTIDE SEQUENCE [LARGE SCALE GENOMIC DNA]</scope>
    <source>
        <tissue evidence="3">Roots</tissue>
    </source>
</reference>
<feature type="compositionally biased region" description="Basic residues" evidence="1">
    <location>
        <begin position="96"/>
        <end position="106"/>
    </location>
</feature>
<keyword evidence="4" id="KW-1185">Reference proteome</keyword>
<evidence type="ECO:0000256" key="2">
    <source>
        <dbReference type="SAM" id="Phobius"/>
    </source>
</evidence>
<dbReference type="InterPro" id="IPR055301">
    <property type="entry name" value="Lea14-like_2"/>
</dbReference>
<gene>
    <name evidence="3" type="ORF">SAY87_002215</name>
</gene>
<proteinExistence type="predicted"/>
<feature type="region of interest" description="Disordered" evidence="1">
    <location>
        <begin position="1"/>
        <end position="108"/>
    </location>
</feature>
<dbReference type="Proteomes" id="UP001345219">
    <property type="component" value="Chromosome 2"/>
</dbReference>
<feature type="compositionally biased region" description="Basic and acidic residues" evidence="1">
    <location>
        <begin position="1"/>
        <end position="10"/>
    </location>
</feature>
<dbReference type="EMBL" id="JAXIOK010000015">
    <property type="protein sequence ID" value="KAK4754111.1"/>
    <property type="molecule type" value="Genomic_DNA"/>
</dbReference>
<feature type="compositionally biased region" description="Polar residues" evidence="1">
    <location>
        <begin position="48"/>
        <end position="58"/>
    </location>
</feature>
<organism evidence="3 4">
    <name type="scientific">Trapa incisa</name>
    <dbReference type="NCBI Taxonomy" id="236973"/>
    <lineage>
        <taxon>Eukaryota</taxon>
        <taxon>Viridiplantae</taxon>
        <taxon>Streptophyta</taxon>
        <taxon>Embryophyta</taxon>
        <taxon>Tracheophyta</taxon>
        <taxon>Spermatophyta</taxon>
        <taxon>Magnoliopsida</taxon>
        <taxon>eudicotyledons</taxon>
        <taxon>Gunneridae</taxon>
        <taxon>Pentapetalae</taxon>
        <taxon>rosids</taxon>
        <taxon>malvids</taxon>
        <taxon>Myrtales</taxon>
        <taxon>Lythraceae</taxon>
        <taxon>Trapa</taxon>
    </lineage>
</organism>
<evidence type="ECO:0000313" key="3">
    <source>
        <dbReference type="EMBL" id="KAK4754111.1"/>
    </source>
</evidence>
<evidence type="ECO:0008006" key="5">
    <source>
        <dbReference type="Google" id="ProtNLM"/>
    </source>
</evidence>
<keyword evidence="2" id="KW-1133">Transmembrane helix</keyword>
<keyword evidence="2" id="KW-0812">Transmembrane</keyword>
<accession>A0AAN7PUH4</accession>
<name>A0AAN7PUH4_9MYRT</name>
<keyword evidence="2" id="KW-0472">Membrane</keyword>
<dbReference type="AlphaFoldDB" id="A0AAN7PUH4"/>